<comment type="caution">
    <text evidence="1">The sequence shown here is derived from an EMBL/GenBank/DDBJ whole genome shotgun (WGS) entry which is preliminary data.</text>
</comment>
<protein>
    <submittedName>
        <fullName evidence="1">Uncharacterized protein</fullName>
    </submittedName>
</protein>
<sequence length="85" mass="9461">MFGEAVIEVDPEHSSNKYMMLKTRACLRAWRNSTFRVAHDGTTHYGCVSLAEPNTLGLDPKAPTSEVIEKVKGTTQEPDWHVMAA</sequence>
<evidence type="ECO:0000313" key="1">
    <source>
        <dbReference type="EMBL" id="OBZ74634.1"/>
    </source>
</evidence>
<keyword evidence="2" id="KW-1185">Reference proteome</keyword>
<reference evidence="1 2" key="1">
    <citation type="submission" date="2016-03" db="EMBL/GenBank/DDBJ databases">
        <title>Whole genome sequencing of Grifola frondosa 9006-11.</title>
        <authorList>
            <person name="Min B."/>
            <person name="Park H."/>
            <person name="Kim J.-G."/>
            <person name="Cho H."/>
            <person name="Oh Y.-L."/>
            <person name="Kong W.-S."/>
            <person name="Choi I.-G."/>
        </authorList>
    </citation>
    <scope>NUCLEOTIDE SEQUENCE [LARGE SCALE GENOMIC DNA]</scope>
    <source>
        <strain evidence="1 2">9006-11</strain>
    </source>
</reference>
<accession>A0A1C7MHY6</accession>
<evidence type="ECO:0000313" key="2">
    <source>
        <dbReference type="Proteomes" id="UP000092993"/>
    </source>
</evidence>
<dbReference type="EMBL" id="LUGG01000005">
    <property type="protein sequence ID" value="OBZ74634.1"/>
    <property type="molecule type" value="Genomic_DNA"/>
</dbReference>
<dbReference type="AlphaFoldDB" id="A0A1C7MHY6"/>
<proteinExistence type="predicted"/>
<name>A0A1C7MHY6_GRIFR</name>
<gene>
    <name evidence="1" type="ORF">A0H81_05615</name>
</gene>
<organism evidence="1 2">
    <name type="scientific">Grifola frondosa</name>
    <name type="common">Maitake</name>
    <name type="synonym">Polyporus frondosus</name>
    <dbReference type="NCBI Taxonomy" id="5627"/>
    <lineage>
        <taxon>Eukaryota</taxon>
        <taxon>Fungi</taxon>
        <taxon>Dikarya</taxon>
        <taxon>Basidiomycota</taxon>
        <taxon>Agaricomycotina</taxon>
        <taxon>Agaricomycetes</taxon>
        <taxon>Polyporales</taxon>
        <taxon>Grifolaceae</taxon>
        <taxon>Grifola</taxon>
    </lineage>
</organism>
<dbReference type="Proteomes" id="UP000092993">
    <property type="component" value="Unassembled WGS sequence"/>
</dbReference>